<sequence>MPVTQCYNDQKQPWIYSMILTDIGEIGVHFKGETHILRPSLYAMSQLGTPREIVQIYSNVMTDFQEPSIKWRQFKEALAVVNSCCEDDLSEVFGYVGDNLKYVDGIESKQKIVALAQSLLTHGITGTQEPLKRKDDDQSTYTEEFKARDHVSLAIAHLGMSEREAWDLTMTSLIGAMRSKYPEPESNEPGSKAPTKEQHDATMEWFDQIQRQRGQKLN</sequence>
<keyword evidence="3" id="KW-1185">Reference proteome</keyword>
<dbReference type="KEGG" id="vg:77925269"/>
<accession>A0A6B7SJ23</accession>
<dbReference type="RefSeq" id="YP_010649709.1">
    <property type="nucleotide sequence ID" value="NC_070772.1"/>
</dbReference>
<organism evidence="2 3">
    <name type="scientific">Vibrio phage Seahorse</name>
    <dbReference type="NCBI Taxonomy" id="2662136"/>
    <lineage>
        <taxon>Viruses</taxon>
        <taxon>Duplodnaviria</taxon>
        <taxon>Heunggongvirae</taxon>
        <taxon>Uroviricota</taxon>
        <taxon>Caudoviricetes</taxon>
        <taxon>Seahorsevirus</taxon>
        <taxon>Seahorsevirus seahorse</taxon>
    </lineage>
</organism>
<evidence type="ECO:0000256" key="1">
    <source>
        <dbReference type="SAM" id="MobiDB-lite"/>
    </source>
</evidence>
<dbReference type="EMBL" id="MN512538">
    <property type="protein sequence ID" value="QGF21021.1"/>
    <property type="molecule type" value="Genomic_DNA"/>
</dbReference>
<evidence type="ECO:0008006" key="4">
    <source>
        <dbReference type="Google" id="ProtNLM"/>
    </source>
</evidence>
<feature type="compositionally biased region" description="Polar residues" evidence="1">
    <location>
        <begin position="209"/>
        <end position="218"/>
    </location>
</feature>
<proteinExistence type="predicted"/>
<evidence type="ECO:0000313" key="3">
    <source>
        <dbReference type="Proteomes" id="UP000500903"/>
    </source>
</evidence>
<dbReference type="GeneID" id="77925269"/>
<name>A0A6B7SJ23_9CAUD</name>
<dbReference type="Pfam" id="PF19759">
    <property type="entry name" value="DUF6246"/>
    <property type="match status" value="1"/>
</dbReference>
<protein>
    <recommendedName>
        <fullName evidence="4">Glycoprotein</fullName>
    </recommendedName>
</protein>
<dbReference type="Proteomes" id="UP000500903">
    <property type="component" value="Segment"/>
</dbReference>
<feature type="region of interest" description="Disordered" evidence="1">
    <location>
        <begin position="180"/>
        <end position="218"/>
    </location>
</feature>
<dbReference type="InterPro" id="IPR046213">
    <property type="entry name" value="DUF6246"/>
</dbReference>
<evidence type="ECO:0000313" key="2">
    <source>
        <dbReference type="EMBL" id="QGF21021.1"/>
    </source>
</evidence>
<reference evidence="2 3" key="1">
    <citation type="journal article" date="2020" name="Sci. Rep.">
        <title>A novel vibriophage exhibits inhibitory activity against host protein synthesis machinery.</title>
        <authorList>
            <person name="Thammatinna K."/>
            <person name="Egan M.E."/>
            <person name="Htoo H.H."/>
            <person name="Khanna K."/>
            <person name="Sugie J."/>
            <person name="Nideffer J.F."/>
            <person name="Villa E."/>
            <person name="Tassanakajon A."/>
            <person name="Pogliano J."/>
            <person name="Nonejuie P."/>
            <person name="Chaikeeratisak V."/>
        </authorList>
    </citation>
    <scope>NUCLEOTIDE SEQUENCE [LARGE SCALE GENOMIC DNA]</scope>
</reference>